<sequence length="74" mass="8243">MGRHPDRRATGRASPSAIRRRLSHRIGADYRTPRPPHRRAAANLVRVFLAEPTVFGHIATAFAGHRQRIGAAVR</sequence>
<evidence type="ECO:0000313" key="2">
    <source>
        <dbReference type="EMBL" id="BAR98320.1"/>
    </source>
</evidence>
<feature type="region of interest" description="Disordered" evidence="1">
    <location>
        <begin position="1"/>
        <end position="36"/>
    </location>
</feature>
<protein>
    <submittedName>
        <fullName evidence="2">Uncharacterized protein</fullName>
    </submittedName>
</protein>
<evidence type="ECO:0000256" key="1">
    <source>
        <dbReference type="SAM" id="MobiDB-lite"/>
    </source>
</evidence>
<reference evidence="2" key="1">
    <citation type="journal article" date="2015" name="Genome Announc.">
        <title>Complete Genome Sequence of the Bacteriochlorophyll b-Producing Photosynthetic Bacterium Blastochloris viridis.</title>
        <authorList>
            <person name="Tsukatani Y."/>
            <person name="Hirose Y."/>
            <person name="Harada J."/>
            <person name="Misawa N."/>
            <person name="Mori K."/>
            <person name="Inoue K."/>
            <person name="Tamiaki H."/>
        </authorList>
    </citation>
    <scope>NUCLEOTIDE SEQUENCE [LARGE SCALE GENOMIC DNA]</scope>
    <source>
        <strain evidence="2">DSM 133</strain>
    </source>
</reference>
<dbReference type="AlphaFoldDB" id="A0A182CYN2"/>
<proteinExistence type="predicted"/>
<dbReference type="EMBL" id="AP014854">
    <property type="protein sequence ID" value="BAR98320.1"/>
    <property type="molecule type" value="Genomic_DNA"/>
</dbReference>
<organism evidence="2">
    <name type="scientific">Blastochloris viridis</name>
    <name type="common">Rhodopseudomonas viridis</name>
    <dbReference type="NCBI Taxonomy" id="1079"/>
    <lineage>
        <taxon>Bacteria</taxon>
        <taxon>Pseudomonadati</taxon>
        <taxon>Pseudomonadota</taxon>
        <taxon>Alphaproteobacteria</taxon>
        <taxon>Hyphomicrobiales</taxon>
        <taxon>Blastochloridaceae</taxon>
        <taxon>Blastochloris</taxon>
    </lineage>
</organism>
<accession>A0A182CYN2</accession>
<name>A0A182CYN2_BLAVI</name>
<gene>
    <name evidence="2" type="ORF">BV133_727</name>
</gene>